<dbReference type="AlphaFoldDB" id="A0A7J6NPW8"/>
<organism evidence="2 3">
    <name type="scientific">Perkinsus olseni</name>
    <name type="common">Perkinsus atlanticus</name>
    <dbReference type="NCBI Taxonomy" id="32597"/>
    <lineage>
        <taxon>Eukaryota</taxon>
        <taxon>Sar</taxon>
        <taxon>Alveolata</taxon>
        <taxon>Perkinsozoa</taxon>
        <taxon>Perkinsea</taxon>
        <taxon>Perkinsida</taxon>
        <taxon>Perkinsidae</taxon>
        <taxon>Perkinsus</taxon>
    </lineage>
</organism>
<reference evidence="2 3" key="1">
    <citation type="submission" date="2020-04" db="EMBL/GenBank/DDBJ databases">
        <title>Perkinsus olseni comparative genomics.</title>
        <authorList>
            <person name="Bogema D.R."/>
        </authorList>
    </citation>
    <scope>NUCLEOTIDE SEQUENCE [LARGE SCALE GENOMIC DNA]</scope>
    <source>
        <strain evidence="2">00978-12</strain>
    </source>
</reference>
<feature type="compositionally biased region" description="Polar residues" evidence="1">
    <location>
        <begin position="18"/>
        <end position="27"/>
    </location>
</feature>
<protein>
    <submittedName>
        <fullName evidence="2">Uncharacterized protein</fullName>
    </submittedName>
</protein>
<evidence type="ECO:0000313" key="3">
    <source>
        <dbReference type="Proteomes" id="UP000541610"/>
    </source>
</evidence>
<evidence type="ECO:0000256" key="1">
    <source>
        <dbReference type="SAM" id="MobiDB-lite"/>
    </source>
</evidence>
<dbReference type="Proteomes" id="UP000541610">
    <property type="component" value="Unassembled WGS sequence"/>
</dbReference>
<proteinExistence type="predicted"/>
<comment type="caution">
    <text evidence="2">The sequence shown here is derived from an EMBL/GenBank/DDBJ whole genome shotgun (WGS) entry which is preliminary data.</text>
</comment>
<feature type="region of interest" description="Disordered" evidence="1">
    <location>
        <begin position="1"/>
        <end position="27"/>
    </location>
</feature>
<dbReference type="EMBL" id="JABANP010000246">
    <property type="protein sequence ID" value="KAF4685845.1"/>
    <property type="molecule type" value="Genomic_DNA"/>
</dbReference>
<name>A0A7J6NPW8_PEROL</name>
<sequence length="167" mass="19005">MYEERDSSTSEAIAQPKDSPSTRSTSQFFDCPPEVELKSFKEAKVDRPVLAARKLRALFARWRLINVALADRIICPSAQYVSTSIGYVGLQNGVRSSKFSATHHEHGHDSLDTIPVKLLTKPRVKFLLVPEDTGARQFITTMLQPWIRFQYCAQFFSQLYFLAVFVT</sequence>
<evidence type="ECO:0000313" key="2">
    <source>
        <dbReference type="EMBL" id="KAF4685845.1"/>
    </source>
</evidence>
<gene>
    <name evidence="2" type="ORF">FOZ60_005993</name>
</gene>
<accession>A0A7J6NPW8</accession>